<keyword evidence="3" id="KW-1185">Reference proteome</keyword>
<reference evidence="2" key="1">
    <citation type="submission" date="2021-01" db="EMBL/GenBank/DDBJ databases">
        <authorList>
            <consortium name="Genoscope - CEA"/>
            <person name="William W."/>
        </authorList>
    </citation>
    <scope>NUCLEOTIDE SEQUENCE</scope>
</reference>
<organism evidence="2 3">
    <name type="scientific">Paramecium sonneborni</name>
    <dbReference type="NCBI Taxonomy" id="65129"/>
    <lineage>
        <taxon>Eukaryota</taxon>
        <taxon>Sar</taxon>
        <taxon>Alveolata</taxon>
        <taxon>Ciliophora</taxon>
        <taxon>Intramacronucleata</taxon>
        <taxon>Oligohymenophorea</taxon>
        <taxon>Peniculida</taxon>
        <taxon>Parameciidae</taxon>
        <taxon>Paramecium</taxon>
    </lineage>
</organism>
<keyword evidence="1" id="KW-0175">Coiled coil</keyword>
<dbReference type="EMBL" id="CAJJDN010000039">
    <property type="protein sequence ID" value="CAD8079944.1"/>
    <property type="molecule type" value="Genomic_DNA"/>
</dbReference>
<evidence type="ECO:0000313" key="2">
    <source>
        <dbReference type="EMBL" id="CAD8079944.1"/>
    </source>
</evidence>
<accession>A0A8S1MY52</accession>
<evidence type="ECO:0000313" key="3">
    <source>
        <dbReference type="Proteomes" id="UP000692954"/>
    </source>
</evidence>
<name>A0A8S1MY52_9CILI</name>
<gene>
    <name evidence="2" type="ORF">PSON_ATCC_30995.1.T0390379</name>
</gene>
<dbReference type="AlphaFoldDB" id="A0A8S1MY52"/>
<sequence length="120" mass="14237">MNETELSKQMFSCYVIKMSGQLNQFYNYQIFEKDKKISELLRELKQINNEIQKLKATISFQISLAMVQNLTIHQQEQEIDIQKLKKDLLQNLADKVKQTIGAEAQFRKELEHLRAENQVY</sequence>
<evidence type="ECO:0000256" key="1">
    <source>
        <dbReference type="SAM" id="Coils"/>
    </source>
</evidence>
<dbReference type="Proteomes" id="UP000692954">
    <property type="component" value="Unassembled WGS sequence"/>
</dbReference>
<proteinExistence type="predicted"/>
<comment type="caution">
    <text evidence="2">The sequence shown here is derived from an EMBL/GenBank/DDBJ whole genome shotgun (WGS) entry which is preliminary data.</text>
</comment>
<feature type="coiled-coil region" evidence="1">
    <location>
        <begin position="30"/>
        <end position="92"/>
    </location>
</feature>
<protein>
    <submittedName>
        <fullName evidence="2">Uncharacterized protein</fullName>
    </submittedName>
</protein>